<accession>A0A926WE05</accession>
<organism evidence="1 2">
    <name type="scientific">Anabaena sphaerica FACHB-251</name>
    <dbReference type="NCBI Taxonomy" id="2692883"/>
    <lineage>
        <taxon>Bacteria</taxon>
        <taxon>Bacillati</taxon>
        <taxon>Cyanobacteriota</taxon>
        <taxon>Cyanophyceae</taxon>
        <taxon>Nostocales</taxon>
        <taxon>Nostocaceae</taxon>
        <taxon>Anabaena</taxon>
    </lineage>
</organism>
<dbReference type="AlphaFoldDB" id="A0A926WE05"/>
<dbReference type="RefSeq" id="WP_190556340.1">
    <property type="nucleotide sequence ID" value="NZ_JACJQU010000001.1"/>
</dbReference>
<sequence length="53" mass="6283">MRSRYPQGNRERDCAHKAVMLPYFRLVLRRRADSEMPKPRETALRLVSGKLLL</sequence>
<proteinExistence type="predicted"/>
<evidence type="ECO:0000313" key="1">
    <source>
        <dbReference type="EMBL" id="MBD2292169.1"/>
    </source>
</evidence>
<keyword evidence="2" id="KW-1185">Reference proteome</keyword>
<reference evidence="2" key="1">
    <citation type="journal article" date="2020" name="ISME J.">
        <title>Comparative genomics reveals insights into cyanobacterial evolution and habitat adaptation.</title>
        <authorList>
            <person name="Chen M.Y."/>
            <person name="Teng W.K."/>
            <person name="Zhao L."/>
            <person name="Hu C.X."/>
            <person name="Zhou Y.K."/>
            <person name="Han B.P."/>
            <person name="Song L.R."/>
            <person name="Shu W.S."/>
        </authorList>
    </citation>
    <scope>NUCLEOTIDE SEQUENCE [LARGE SCALE GENOMIC DNA]</scope>
    <source>
        <strain evidence="2">FACHB-251</strain>
    </source>
</reference>
<protein>
    <submittedName>
        <fullName evidence="1">Uncharacterized protein</fullName>
    </submittedName>
</protein>
<evidence type="ECO:0000313" key="2">
    <source>
        <dbReference type="Proteomes" id="UP000662185"/>
    </source>
</evidence>
<dbReference type="Proteomes" id="UP000662185">
    <property type="component" value="Unassembled WGS sequence"/>
</dbReference>
<name>A0A926WE05_9NOST</name>
<gene>
    <name evidence="1" type="ORF">H6G06_01405</name>
</gene>
<comment type="caution">
    <text evidence="1">The sequence shown here is derived from an EMBL/GenBank/DDBJ whole genome shotgun (WGS) entry which is preliminary data.</text>
</comment>
<dbReference type="EMBL" id="JACJQU010000001">
    <property type="protein sequence ID" value="MBD2292169.1"/>
    <property type="molecule type" value="Genomic_DNA"/>
</dbReference>